<sequence length="217" mass="25252">MKTQFIQRHTIPSSHLIVYFSGWATPPELVSHLSIPLDYDVLLCSDYRDLTLNIDFSVYQSIHVVAWSMGVWVAEQVISSFPLASATAVNGTSFPCHDTLGIPHAVFEGTLTQLTPISRRKFERRMCESLFQYYNQFPAIPFEQTKQELQHLYDLLQIPKDKSVSNFPWTRAVIGLQDRIFPVDHLRTYWSQKAVPIVEINAPHYLFPYFTQWKELW</sequence>
<dbReference type="InterPro" id="IPR029058">
    <property type="entry name" value="AB_hydrolase_fold"/>
</dbReference>
<evidence type="ECO:0000313" key="2">
    <source>
        <dbReference type="Proteomes" id="UP000477651"/>
    </source>
</evidence>
<comment type="caution">
    <text evidence="1">The sequence shown here is derived from an EMBL/GenBank/DDBJ whole genome shotgun (WGS) entry which is preliminary data.</text>
</comment>
<keyword evidence="2" id="KW-1185">Reference proteome</keyword>
<gene>
    <name evidence="1" type="ORF">F9B74_05155</name>
</gene>
<proteinExistence type="predicted"/>
<name>A0A6L9Y7E7_9BURK</name>
<dbReference type="RefSeq" id="WP_163764324.1">
    <property type="nucleotide sequence ID" value="NZ_JAAGYR010000008.1"/>
</dbReference>
<dbReference type="Pfam" id="PF04301">
    <property type="entry name" value="BioG"/>
    <property type="match status" value="1"/>
</dbReference>
<dbReference type="InterPro" id="IPR007398">
    <property type="entry name" value="BioG"/>
</dbReference>
<organism evidence="1 2">
    <name type="scientific">Pelistega ratti</name>
    <dbReference type="NCBI Taxonomy" id="2652177"/>
    <lineage>
        <taxon>Bacteria</taxon>
        <taxon>Pseudomonadati</taxon>
        <taxon>Pseudomonadota</taxon>
        <taxon>Betaproteobacteria</taxon>
        <taxon>Burkholderiales</taxon>
        <taxon>Alcaligenaceae</taxon>
        <taxon>Pelistega</taxon>
    </lineage>
</organism>
<dbReference type="Gene3D" id="3.40.50.1820">
    <property type="entry name" value="alpha/beta hydrolase"/>
    <property type="match status" value="1"/>
</dbReference>
<protein>
    <submittedName>
        <fullName evidence="1">DUF452 family protein</fullName>
    </submittedName>
</protein>
<dbReference type="Proteomes" id="UP000477651">
    <property type="component" value="Unassembled WGS sequence"/>
</dbReference>
<evidence type="ECO:0000313" key="1">
    <source>
        <dbReference type="EMBL" id="NEN75714.1"/>
    </source>
</evidence>
<dbReference type="AlphaFoldDB" id="A0A6L9Y7E7"/>
<dbReference type="EMBL" id="JAAGYR010000008">
    <property type="protein sequence ID" value="NEN75714.1"/>
    <property type="molecule type" value="Genomic_DNA"/>
</dbReference>
<accession>A0A6L9Y7E7</accession>
<reference evidence="1 2" key="1">
    <citation type="submission" date="2020-02" db="EMBL/GenBank/DDBJ databases">
        <title>Pelistega sp. NLN82 were isolated from wild rodents of the Hainan Island.</title>
        <authorList>
            <person name="Niu N."/>
            <person name="Zhou J."/>
        </authorList>
    </citation>
    <scope>NUCLEOTIDE SEQUENCE [LARGE SCALE GENOMIC DNA]</scope>
    <source>
        <strain evidence="1 2">NLN82</strain>
    </source>
</reference>
<dbReference type="SUPFAM" id="SSF53474">
    <property type="entry name" value="alpha/beta-Hydrolases"/>
    <property type="match status" value="1"/>
</dbReference>